<gene>
    <name evidence="3" type="ORF">J2R62_03940</name>
</gene>
<proteinExistence type="predicted"/>
<dbReference type="GeneID" id="69704945"/>
<dbReference type="PRINTS" id="PR00455">
    <property type="entry name" value="HTHTETR"/>
</dbReference>
<dbReference type="Pfam" id="PF22604">
    <property type="entry name" value="TetR_HI_0893_C"/>
    <property type="match status" value="1"/>
</dbReference>
<keyword evidence="1 2" id="KW-0238">DNA-binding</keyword>
<evidence type="ECO:0000256" key="1">
    <source>
        <dbReference type="ARBA" id="ARBA00023125"/>
    </source>
</evidence>
<dbReference type="PROSITE" id="PS01081">
    <property type="entry name" value="HTH_TETR_1"/>
    <property type="match status" value="1"/>
</dbReference>
<dbReference type="AlphaFoldDB" id="A0A8I2B3X1"/>
<accession>A0A8I2B3X1</accession>
<evidence type="ECO:0000313" key="3">
    <source>
        <dbReference type="EMBL" id="MBO1107380.1"/>
    </source>
</evidence>
<dbReference type="InterPro" id="IPR009057">
    <property type="entry name" value="Homeodomain-like_sf"/>
</dbReference>
<dbReference type="PANTHER" id="PTHR43479:SF11">
    <property type="entry name" value="ACREF_ENVCD OPERON REPRESSOR-RELATED"/>
    <property type="match status" value="1"/>
</dbReference>
<evidence type="ECO:0000256" key="2">
    <source>
        <dbReference type="PROSITE-ProRule" id="PRU00335"/>
    </source>
</evidence>
<reference evidence="3" key="1">
    <citation type="submission" date="2021-03" db="EMBL/GenBank/DDBJ databases">
        <title>Plesiomonas shigelloides zfcc0051, isolated from zebrafish feces.</title>
        <authorList>
            <person name="Vanderhoek Z."/>
            <person name="Gaulke C."/>
        </authorList>
    </citation>
    <scope>NUCLEOTIDE SEQUENCE</scope>
    <source>
        <strain evidence="3">Zfcc0051</strain>
    </source>
</reference>
<dbReference type="InterPro" id="IPR001647">
    <property type="entry name" value="HTH_TetR"/>
</dbReference>
<dbReference type="InterPro" id="IPR023772">
    <property type="entry name" value="DNA-bd_HTH_TetR-type_CS"/>
</dbReference>
<dbReference type="GO" id="GO:0003677">
    <property type="term" value="F:DNA binding"/>
    <property type="evidence" value="ECO:0007669"/>
    <property type="project" value="UniProtKB-UniRule"/>
</dbReference>
<dbReference type="InterPro" id="IPR054422">
    <property type="entry name" value="TetR-like_HI_0893_C"/>
</dbReference>
<dbReference type="PANTHER" id="PTHR43479">
    <property type="entry name" value="ACREF/ENVCD OPERON REPRESSOR-RELATED"/>
    <property type="match status" value="1"/>
</dbReference>
<dbReference type="SUPFAM" id="SSF46689">
    <property type="entry name" value="Homeodomain-like"/>
    <property type="match status" value="1"/>
</dbReference>
<evidence type="ECO:0000313" key="4">
    <source>
        <dbReference type="Proteomes" id="UP000664658"/>
    </source>
</evidence>
<dbReference type="Proteomes" id="UP000664658">
    <property type="component" value="Unassembled WGS sequence"/>
</dbReference>
<dbReference type="PROSITE" id="PS50977">
    <property type="entry name" value="HTH_TETR_2"/>
    <property type="match status" value="1"/>
</dbReference>
<name>A0A8I2B3X1_PLESH</name>
<organism evidence="3 4">
    <name type="scientific">Plesiomonas shigelloides</name>
    <name type="common">Aeromonas shigelloides</name>
    <dbReference type="NCBI Taxonomy" id="703"/>
    <lineage>
        <taxon>Bacteria</taxon>
        <taxon>Pseudomonadati</taxon>
        <taxon>Pseudomonadota</taxon>
        <taxon>Gammaproteobacteria</taxon>
        <taxon>Enterobacterales</taxon>
        <taxon>Enterobacteriaceae</taxon>
        <taxon>Plesiomonas</taxon>
    </lineage>
</organism>
<dbReference type="Gene3D" id="1.10.357.10">
    <property type="entry name" value="Tetracycline Repressor, domain 2"/>
    <property type="match status" value="1"/>
</dbReference>
<feature type="DNA-binding region" description="H-T-H motif" evidence="2">
    <location>
        <begin position="25"/>
        <end position="44"/>
    </location>
</feature>
<dbReference type="EMBL" id="JAFNAA010000003">
    <property type="protein sequence ID" value="MBO1107380.1"/>
    <property type="molecule type" value="Genomic_DNA"/>
</dbReference>
<protein>
    <submittedName>
        <fullName evidence="3">TetR/AcrR family transcriptional regulator</fullName>
    </submittedName>
</protein>
<dbReference type="InterPro" id="IPR050624">
    <property type="entry name" value="HTH-type_Tx_Regulator"/>
</dbReference>
<dbReference type="Pfam" id="PF00440">
    <property type="entry name" value="TetR_N"/>
    <property type="match status" value="1"/>
</dbReference>
<sequence>MLDTRQQILQATEVVLATHGFQGLSMHKVAREAGIATGTIYCHFKDKEDLLVQLCNTIRDRIAEKICANVATSGSLFARYRQLWLNIWNFCNQYPDQINNQQQYDNVPGFSQPAWEEQLQRYAVWFALLEEGIASQQILDLPRQVLSTLSLETAYSLFKRLHATGIELDDAMLERTIQASWRSICQTAADNE</sequence>
<dbReference type="RefSeq" id="WP_010862902.1">
    <property type="nucleotide sequence ID" value="NZ_CP087711.1"/>
</dbReference>
<comment type="caution">
    <text evidence="3">The sequence shown here is derived from an EMBL/GenBank/DDBJ whole genome shotgun (WGS) entry which is preliminary data.</text>
</comment>